<keyword evidence="2" id="KW-0812">Transmembrane</keyword>
<dbReference type="Gene3D" id="6.10.250.2950">
    <property type="match status" value="1"/>
</dbReference>
<keyword evidence="4" id="KW-1185">Reference proteome</keyword>
<feature type="transmembrane region" description="Helical" evidence="2">
    <location>
        <begin position="20"/>
        <end position="40"/>
    </location>
</feature>
<organism evidence="3 4">
    <name type="scientific">Nesidiocoris tenuis</name>
    <dbReference type="NCBI Taxonomy" id="355587"/>
    <lineage>
        <taxon>Eukaryota</taxon>
        <taxon>Metazoa</taxon>
        <taxon>Ecdysozoa</taxon>
        <taxon>Arthropoda</taxon>
        <taxon>Hexapoda</taxon>
        <taxon>Insecta</taxon>
        <taxon>Pterygota</taxon>
        <taxon>Neoptera</taxon>
        <taxon>Paraneoptera</taxon>
        <taxon>Hemiptera</taxon>
        <taxon>Heteroptera</taxon>
        <taxon>Panheteroptera</taxon>
        <taxon>Cimicomorpha</taxon>
        <taxon>Miridae</taxon>
        <taxon>Dicyphina</taxon>
        <taxon>Nesidiocoris</taxon>
    </lineage>
</organism>
<evidence type="ECO:0000313" key="4">
    <source>
        <dbReference type="Proteomes" id="UP001307889"/>
    </source>
</evidence>
<reference evidence="3 4" key="1">
    <citation type="submission" date="2023-09" db="EMBL/GenBank/DDBJ databases">
        <title>Nesidiocoris tenuis whole genome shotgun sequence.</title>
        <authorList>
            <person name="Shibata T."/>
            <person name="Shimoda M."/>
            <person name="Kobayashi T."/>
            <person name="Uehara T."/>
        </authorList>
    </citation>
    <scope>NUCLEOTIDE SEQUENCE [LARGE SCALE GENOMIC DNA]</scope>
    <source>
        <strain evidence="3 4">Japan</strain>
    </source>
</reference>
<keyword evidence="2" id="KW-1133">Transmembrane helix</keyword>
<sequence length="151" mass="17272">MDVLQNVSTNVFDFLVDYRWYLFGLVLLFGAFRHRIYAYYRQYKRRQDEYEYAAKYHKNSDLGKQRLDAVTMAREKMQRELEAKAAEAERIRLEKKAEAKARQEAGQDGKGGSTSSGSRLRAEHFPLMGHSGGSNYRAPKKSCCKKGGGCG</sequence>
<feature type="region of interest" description="Disordered" evidence="1">
    <location>
        <begin position="96"/>
        <end position="151"/>
    </location>
</feature>
<evidence type="ECO:0000256" key="2">
    <source>
        <dbReference type="SAM" id="Phobius"/>
    </source>
</evidence>
<evidence type="ECO:0000256" key="1">
    <source>
        <dbReference type="SAM" id="MobiDB-lite"/>
    </source>
</evidence>
<feature type="compositionally biased region" description="Basic and acidic residues" evidence="1">
    <location>
        <begin position="96"/>
        <end position="107"/>
    </location>
</feature>
<protein>
    <submittedName>
        <fullName evidence="3">Selenoprotein S (SelS)</fullName>
    </submittedName>
</protein>
<dbReference type="Pfam" id="PF06936">
    <property type="entry name" value="Selenoprotein_S"/>
    <property type="match status" value="1"/>
</dbReference>
<dbReference type="EMBL" id="AP028916">
    <property type="protein sequence ID" value="BES97697.1"/>
    <property type="molecule type" value="Genomic_DNA"/>
</dbReference>
<dbReference type="InterPro" id="IPR009703">
    <property type="entry name" value="Selenoprotein_S"/>
</dbReference>
<dbReference type="Proteomes" id="UP001307889">
    <property type="component" value="Chromosome 8"/>
</dbReference>
<proteinExistence type="predicted"/>
<evidence type="ECO:0000313" key="3">
    <source>
        <dbReference type="EMBL" id="BES97697.1"/>
    </source>
</evidence>
<name>A0ABN7B248_9HEMI</name>
<gene>
    <name evidence="3" type="ORF">NTJ_10512</name>
</gene>
<keyword evidence="2" id="KW-0472">Membrane</keyword>
<accession>A0ABN7B248</accession>